<keyword evidence="2" id="KW-0677">Repeat</keyword>
<dbReference type="PROSITE" id="PS51401">
    <property type="entry name" value="CHORD"/>
    <property type="match status" value="2"/>
</dbReference>
<evidence type="ECO:0000313" key="6">
    <source>
        <dbReference type="EMBL" id="JAS22308.1"/>
    </source>
</evidence>
<evidence type="ECO:0008006" key="7">
    <source>
        <dbReference type="Google" id="ProtNLM"/>
    </source>
</evidence>
<accession>A0A1B6D9E1</accession>
<dbReference type="InterPro" id="IPR007052">
    <property type="entry name" value="CS_dom"/>
</dbReference>
<dbReference type="Pfam" id="PF04969">
    <property type="entry name" value="CS"/>
    <property type="match status" value="1"/>
</dbReference>
<reference evidence="6" key="1">
    <citation type="submission" date="2015-12" db="EMBL/GenBank/DDBJ databases">
        <title>De novo transcriptome assembly of four potential Pierce s Disease insect vectors from Arizona vineyards.</title>
        <authorList>
            <person name="Tassone E.E."/>
        </authorList>
    </citation>
    <scope>NUCLEOTIDE SEQUENCE</scope>
</reference>
<dbReference type="Gene3D" id="2.60.40.790">
    <property type="match status" value="1"/>
</dbReference>
<feature type="domain" description="CHORD" evidence="5">
    <location>
        <begin position="155"/>
        <end position="214"/>
    </location>
</feature>
<dbReference type="Pfam" id="PF04968">
    <property type="entry name" value="CHORD"/>
    <property type="match status" value="2"/>
</dbReference>
<dbReference type="InterPro" id="IPR008978">
    <property type="entry name" value="HSP20-like_chaperone"/>
</dbReference>
<dbReference type="InterPro" id="IPR007051">
    <property type="entry name" value="CHORD_dom"/>
</dbReference>
<gene>
    <name evidence="6" type="ORF">g.889</name>
</gene>
<keyword evidence="3" id="KW-0862">Zinc</keyword>
<feature type="domain" description="CS" evidence="4">
    <location>
        <begin position="224"/>
        <end position="314"/>
    </location>
</feature>
<dbReference type="PANTHER" id="PTHR46983:SF3">
    <property type="entry name" value="CHPADIPLOID STATE MAINTENANCE PROTEIN CHPA"/>
    <property type="match status" value="1"/>
</dbReference>
<sequence>MPSDSNELSICYNKGCGQRFDPKNNTEDGCVHHPGAPFFHDAYKGWSCCKKKCTDFTEFLNIKGCTRSFHSDVKPEEPQKETIEKSNPNEVIEYKAPVQPEPKPIERPSFSTPMVKLLPKVSDSLRQNMSSPVAKVSKKDGDFDGTGEVPLGTVCKNNGCNRNYVGPETQMTNCIYHPGYPVFHEGLKFWTCCTKRTTDFNSFLEQVGCSIGEHIWHKAKTGNEVKCRFDWHQTGRYVVVSVYAKMYDPDASLIQLSPVRLKICLNFPEEKGNFESDLELRGVVDVDKSSVLMLPTKVEIKLHKVDGSSWSNLDFPKPTQNTQQKKIETVKDAIPQLPSVDLSDI</sequence>
<name>A0A1B6D9E1_9HEMI</name>
<feature type="domain" description="CHORD" evidence="5">
    <location>
        <begin position="11"/>
        <end position="70"/>
    </location>
</feature>
<organism evidence="6">
    <name type="scientific">Clastoptera arizonana</name>
    <name type="common">Arizona spittle bug</name>
    <dbReference type="NCBI Taxonomy" id="38151"/>
    <lineage>
        <taxon>Eukaryota</taxon>
        <taxon>Metazoa</taxon>
        <taxon>Ecdysozoa</taxon>
        <taxon>Arthropoda</taxon>
        <taxon>Hexapoda</taxon>
        <taxon>Insecta</taxon>
        <taxon>Pterygota</taxon>
        <taxon>Neoptera</taxon>
        <taxon>Paraneoptera</taxon>
        <taxon>Hemiptera</taxon>
        <taxon>Auchenorrhyncha</taxon>
        <taxon>Cercopoidea</taxon>
        <taxon>Clastopteridae</taxon>
        <taxon>Clastoptera</taxon>
    </lineage>
</organism>
<proteinExistence type="predicted"/>
<dbReference type="InterPro" id="IPR039790">
    <property type="entry name" value="CHRD1"/>
</dbReference>
<dbReference type="PROSITE" id="PS51203">
    <property type="entry name" value="CS"/>
    <property type="match status" value="1"/>
</dbReference>
<evidence type="ECO:0000259" key="5">
    <source>
        <dbReference type="PROSITE" id="PS51401"/>
    </source>
</evidence>
<dbReference type="SUPFAM" id="SSF49764">
    <property type="entry name" value="HSP20-like chaperones"/>
    <property type="match status" value="1"/>
</dbReference>
<evidence type="ECO:0000256" key="2">
    <source>
        <dbReference type="ARBA" id="ARBA00022737"/>
    </source>
</evidence>
<dbReference type="Gene3D" id="4.10.1130.20">
    <property type="match status" value="2"/>
</dbReference>
<keyword evidence="1" id="KW-0479">Metal-binding</keyword>
<evidence type="ECO:0000259" key="4">
    <source>
        <dbReference type="PROSITE" id="PS51203"/>
    </source>
</evidence>
<dbReference type="PANTHER" id="PTHR46983">
    <property type="entry name" value="CYSTEINE AND HISTIDINE-RICH DOMAIN-CONTAINING PROTEIN 1"/>
    <property type="match status" value="1"/>
</dbReference>
<dbReference type="GO" id="GO:0046872">
    <property type="term" value="F:metal ion binding"/>
    <property type="evidence" value="ECO:0007669"/>
    <property type="project" value="UniProtKB-KW"/>
</dbReference>
<evidence type="ECO:0000256" key="1">
    <source>
        <dbReference type="ARBA" id="ARBA00022723"/>
    </source>
</evidence>
<evidence type="ECO:0000256" key="3">
    <source>
        <dbReference type="ARBA" id="ARBA00022833"/>
    </source>
</evidence>
<protein>
    <recommendedName>
        <fullName evidence="7">CHORD domain-containing protein</fullName>
    </recommendedName>
</protein>
<dbReference type="EMBL" id="GEDC01014990">
    <property type="protein sequence ID" value="JAS22308.1"/>
    <property type="molecule type" value="Transcribed_RNA"/>
</dbReference>
<dbReference type="AlphaFoldDB" id="A0A1B6D9E1"/>